<feature type="region of interest" description="Disordered" evidence="1">
    <location>
        <begin position="180"/>
        <end position="206"/>
    </location>
</feature>
<feature type="compositionally biased region" description="Polar residues" evidence="1">
    <location>
        <begin position="264"/>
        <end position="273"/>
    </location>
</feature>
<sequence length="323" mass="34560">MRSPKHDNVAKEKALTIHIDTDQVGPHGMPLVYGSTPDGIGSIKGVVRFSSNYDCKGRDIQIIYEAWTESHWTTSEPNNSRRPVHHHSKEVLSSQTISFTLMHTKPNGSRVVAGEYQKEFEIPLASAAVDNVRHSLDSTASTTSSSLSASFSGLRSTNSSRSSLTIESIASLATTSTADHQYHNQQDHDRTHHGKSMQLPCSHYGPNTKTKHAIRAVLRRPFPSLSNVEASQEIWVINSVAPIASVTAPVPSCLIGDSAPYDNPSGNNTSTLPAPQGRGTLLNHASTASVTAPGGVSSSAVSPMIKKQLPTTIPSSLNGEALL</sequence>
<reference evidence="2" key="1">
    <citation type="journal article" date="2020" name="Fungal Divers.">
        <title>Resolving the Mortierellaceae phylogeny through synthesis of multi-gene phylogenetics and phylogenomics.</title>
        <authorList>
            <person name="Vandepol N."/>
            <person name="Liber J."/>
            <person name="Desiro A."/>
            <person name="Na H."/>
            <person name="Kennedy M."/>
            <person name="Barry K."/>
            <person name="Grigoriev I.V."/>
            <person name="Miller A.N."/>
            <person name="O'Donnell K."/>
            <person name="Stajich J.E."/>
            <person name="Bonito G."/>
        </authorList>
    </citation>
    <scope>NUCLEOTIDE SEQUENCE</scope>
    <source>
        <strain evidence="2">REB-010B</strain>
    </source>
</reference>
<name>A0A9P6UXU5_9FUNG</name>
<comment type="caution">
    <text evidence="2">The sequence shown here is derived from an EMBL/GenBank/DDBJ whole genome shotgun (WGS) entry which is preliminary data.</text>
</comment>
<organism evidence="2 3">
    <name type="scientific">Dissophora globulifera</name>
    <dbReference type="NCBI Taxonomy" id="979702"/>
    <lineage>
        <taxon>Eukaryota</taxon>
        <taxon>Fungi</taxon>
        <taxon>Fungi incertae sedis</taxon>
        <taxon>Mucoromycota</taxon>
        <taxon>Mortierellomycotina</taxon>
        <taxon>Mortierellomycetes</taxon>
        <taxon>Mortierellales</taxon>
        <taxon>Mortierellaceae</taxon>
        <taxon>Dissophora</taxon>
    </lineage>
</organism>
<dbReference type="OrthoDB" id="2435556at2759"/>
<gene>
    <name evidence="2" type="ORF">BGZ99_009493</name>
</gene>
<feature type="region of interest" description="Disordered" evidence="1">
    <location>
        <begin position="138"/>
        <end position="158"/>
    </location>
</feature>
<proteinExistence type="predicted"/>
<evidence type="ECO:0000313" key="3">
    <source>
        <dbReference type="Proteomes" id="UP000738325"/>
    </source>
</evidence>
<protein>
    <submittedName>
        <fullName evidence="2">Uncharacterized protein</fullName>
    </submittedName>
</protein>
<keyword evidence="3" id="KW-1185">Reference proteome</keyword>
<dbReference type="EMBL" id="JAAAIP010000081">
    <property type="protein sequence ID" value="KAG0326461.1"/>
    <property type="molecule type" value="Genomic_DNA"/>
</dbReference>
<dbReference type="Proteomes" id="UP000738325">
    <property type="component" value="Unassembled WGS sequence"/>
</dbReference>
<feature type="region of interest" description="Disordered" evidence="1">
    <location>
        <begin position="259"/>
        <end position="281"/>
    </location>
</feature>
<evidence type="ECO:0000256" key="1">
    <source>
        <dbReference type="SAM" id="MobiDB-lite"/>
    </source>
</evidence>
<dbReference type="AlphaFoldDB" id="A0A9P6UXU5"/>
<feature type="compositionally biased region" description="Basic and acidic residues" evidence="1">
    <location>
        <begin position="180"/>
        <end position="190"/>
    </location>
</feature>
<accession>A0A9P6UXU5</accession>
<evidence type="ECO:0000313" key="2">
    <source>
        <dbReference type="EMBL" id="KAG0326461.1"/>
    </source>
</evidence>